<accession>A0A974P345</accession>
<evidence type="ECO:0000256" key="1">
    <source>
        <dbReference type="SAM" id="MobiDB-lite"/>
    </source>
</evidence>
<sequence length="119" mass="12311">MQIDRSTAWIQTAAVPVRFATFHPQGMVKVGPEFFVSAVEIKQYPARLAGAPGGRSPGAGVGHLFRMSADGALLGSSSWGRGTPITPAGSTSTARICGSAWRSTGPTAQPSSTASIRRP</sequence>
<dbReference type="InterPro" id="IPR046312">
    <property type="entry name" value="DUF6454"/>
</dbReference>
<proteinExistence type="predicted"/>
<dbReference type="AlphaFoldDB" id="A0A974P345"/>
<evidence type="ECO:0000313" key="2">
    <source>
        <dbReference type="EMBL" id="QQZ50346.1"/>
    </source>
</evidence>
<name>A0A974P345_9CAUL</name>
<dbReference type="Pfam" id="PF20055">
    <property type="entry name" value="DUF6454"/>
    <property type="match status" value="1"/>
</dbReference>
<gene>
    <name evidence="2" type="ORF">JKL49_01035</name>
</gene>
<dbReference type="EMBL" id="CP068570">
    <property type="protein sequence ID" value="QQZ50346.1"/>
    <property type="molecule type" value="Genomic_DNA"/>
</dbReference>
<reference evidence="2" key="1">
    <citation type="submission" date="2021-01" db="EMBL/GenBank/DDBJ databases">
        <title>Genome sequence of Phenylobacterium sp. 20VBR1 isolated from a valley glaceir, Ny-Alesund, Svalbard.</title>
        <authorList>
            <person name="Thomas F.A."/>
            <person name="Krishnan K.P."/>
            <person name="Sinha R.K."/>
        </authorList>
    </citation>
    <scope>NUCLEOTIDE SEQUENCE</scope>
    <source>
        <strain evidence="2">20VBR1</strain>
    </source>
</reference>
<organism evidence="2">
    <name type="scientific">Phenylobacterium glaciei</name>
    <dbReference type="NCBI Taxonomy" id="2803784"/>
    <lineage>
        <taxon>Bacteria</taxon>
        <taxon>Pseudomonadati</taxon>
        <taxon>Pseudomonadota</taxon>
        <taxon>Alphaproteobacteria</taxon>
        <taxon>Caulobacterales</taxon>
        <taxon>Caulobacteraceae</taxon>
        <taxon>Phenylobacterium</taxon>
    </lineage>
</organism>
<feature type="compositionally biased region" description="Polar residues" evidence="1">
    <location>
        <begin position="101"/>
        <end position="119"/>
    </location>
</feature>
<feature type="region of interest" description="Disordered" evidence="1">
    <location>
        <begin position="76"/>
        <end position="119"/>
    </location>
</feature>
<protein>
    <submittedName>
        <fullName evidence="2">Uncharacterized protein</fullName>
    </submittedName>
</protein>